<dbReference type="PROSITE" id="PS51257">
    <property type="entry name" value="PROKAR_LIPOPROTEIN"/>
    <property type="match status" value="1"/>
</dbReference>
<evidence type="ECO:0000256" key="1">
    <source>
        <dbReference type="SAM" id="SignalP"/>
    </source>
</evidence>
<sequence>MEKSIWKLKKVGMLVTICVSAAVMAGCGKGQETEAMEKLVVCTGSMQEYSVRNLVEAWAERNDGIEAEVIAIPSDDTLAETKITQLRTEIMSGGGPDVFIMPCDVNTEKEETPELFPNPEKAMHSDLFLPLDDYISNAQYMDPDGWNQKIMDSGKTEEGQILLPLTYRYSAYVFRTADLENLSEIPESWSELLSCSDPVLADAMASAIRFDLPYTFGKLADYQEGKLLFSEAELQERVEEVFSWKEETNTNQSEIQMIAAGDVGKEFCTAVDAAATEEETAVALSNDEGGITAYVTVYAAVNRNTEKPDQAFSLLDFLFSDEVMTGVGFPTEDPVIWIGRGCKIEDNYNDGIPVNLEAAQRMSGNQVTKDMLDQMDHRINEVRYYSSLEREFYWMIYKCLAWDKNNEPPLEADERREVISQTYEEMKMQLAE</sequence>
<name>A0A9D2BI94_9FIRM</name>
<dbReference type="PANTHER" id="PTHR43649">
    <property type="entry name" value="ARABINOSE-BINDING PROTEIN-RELATED"/>
    <property type="match status" value="1"/>
</dbReference>
<dbReference type="SUPFAM" id="SSF53850">
    <property type="entry name" value="Periplasmic binding protein-like II"/>
    <property type="match status" value="1"/>
</dbReference>
<gene>
    <name evidence="2" type="ORF">H9734_08365</name>
</gene>
<dbReference type="InterPro" id="IPR006059">
    <property type="entry name" value="SBP"/>
</dbReference>
<reference evidence="2" key="1">
    <citation type="journal article" date="2021" name="PeerJ">
        <title>Extensive microbial diversity within the chicken gut microbiome revealed by metagenomics and culture.</title>
        <authorList>
            <person name="Gilroy R."/>
            <person name="Ravi A."/>
            <person name="Getino M."/>
            <person name="Pursley I."/>
            <person name="Horton D.L."/>
            <person name="Alikhan N.F."/>
            <person name="Baker D."/>
            <person name="Gharbi K."/>
            <person name="Hall N."/>
            <person name="Watson M."/>
            <person name="Adriaenssens E.M."/>
            <person name="Foster-Nyarko E."/>
            <person name="Jarju S."/>
            <person name="Secka A."/>
            <person name="Antonio M."/>
            <person name="Oren A."/>
            <person name="Chaudhuri R.R."/>
            <person name="La Ragione R."/>
            <person name="Hildebrand F."/>
            <person name="Pallen M.J."/>
        </authorList>
    </citation>
    <scope>NUCLEOTIDE SEQUENCE</scope>
    <source>
        <strain evidence="2">CHK183-1962</strain>
    </source>
</reference>
<protein>
    <submittedName>
        <fullName evidence="2">Extracellular solute-binding protein</fullName>
    </submittedName>
</protein>
<dbReference type="AlphaFoldDB" id="A0A9D2BI94"/>
<keyword evidence="1" id="KW-0732">Signal</keyword>
<proteinExistence type="predicted"/>
<dbReference type="EMBL" id="DXEK01000139">
    <property type="protein sequence ID" value="HIX77590.1"/>
    <property type="molecule type" value="Genomic_DNA"/>
</dbReference>
<feature type="signal peptide" evidence="1">
    <location>
        <begin position="1"/>
        <end position="25"/>
    </location>
</feature>
<accession>A0A9D2BI94</accession>
<feature type="chain" id="PRO_5039217437" evidence="1">
    <location>
        <begin position="26"/>
        <end position="432"/>
    </location>
</feature>
<dbReference type="Pfam" id="PF01547">
    <property type="entry name" value="SBP_bac_1"/>
    <property type="match status" value="1"/>
</dbReference>
<dbReference type="Gene3D" id="3.40.190.10">
    <property type="entry name" value="Periplasmic binding protein-like II"/>
    <property type="match status" value="1"/>
</dbReference>
<reference evidence="2" key="2">
    <citation type="submission" date="2021-04" db="EMBL/GenBank/DDBJ databases">
        <authorList>
            <person name="Gilroy R."/>
        </authorList>
    </citation>
    <scope>NUCLEOTIDE SEQUENCE</scope>
    <source>
        <strain evidence="2">CHK183-1962</strain>
    </source>
</reference>
<evidence type="ECO:0000313" key="2">
    <source>
        <dbReference type="EMBL" id="HIX77590.1"/>
    </source>
</evidence>
<dbReference type="InterPro" id="IPR050490">
    <property type="entry name" value="Bact_solute-bd_prot1"/>
</dbReference>
<organism evidence="2 3">
    <name type="scientific">Candidatus Fusicatenibacter merdavium</name>
    <dbReference type="NCBI Taxonomy" id="2838600"/>
    <lineage>
        <taxon>Bacteria</taxon>
        <taxon>Bacillati</taxon>
        <taxon>Bacillota</taxon>
        <taxon>Clostridia</taxon>
        <taxon>Lachnospirales</taxon>
        <taxon>Lachnospiraceae</taxon>
        <taxon>Fusicatenibacter</taxon>
    </lineage>
</organism>
<comment type="caution">
    <text evidence="2">The sequence shown here is derived from an EMBL/GenBank/DDBJ whole genome shotgun (WGS) entry which is preliminary data.</text>
</comment>
<dbReference type="Proteomes" id="UP000886890">
    <property type="component" value="Unassembled WGS sequence"/>
</dbReference>
<dbReference type="PANTHER" id="PTHR43649:SF12">
    <property type="entry name" value="DIACETYLCHITOBIOSE BINDING PROTEIN DASA"/>
    <property type="match status" value="1"/>
</dbReference>
<evidence type="ECO:0000313" key="3">
    <source>
        <dbReference type="Proteomes" id="UP000886890"/>
    </source>
</evidence>